<dbReference type="Pfam" id="PF04389">
    <property type="entry name" value="Peptidase_M28"/>
    <property type="match status" value="1"/>
</dbReference>
<dbReference type="InterPro" id="IPR007484">
    <property type="entry name" value="Peptidase_M28"/>
</dbReference>
<organism evidence="2 3">
    <name type="scientific">Phormidesmis priestleyi</name>
    <dbReference type="NCBI Taxonomy" id="268141"/>
    <lineage>
        <taxon>Bacteria</taxon>
        <taxon>Bacillati</taxon>
        <taxon>Cyanobacteriota</taxon>
        <taxon>Cyanophyceae</taxon>
        <taxon>Leptolyngbyales</taxon>
        <taxon>Leptolyngbyaceae</taxon>
        <taxon>Phormidesmis</taxon>
    </lineage>
</organism>
<gene>
    <name evidence="2" type="ORF">DCF15_07255</name>
</gene>
<comment type="caution">
    <text evidence="2">The sequence shown here is derived from an EMBL/GenBank/DDBJ whole genome shotgun (WGS) entry which is preliminary data.</text>
</comment>
<dbReference type="EMBL" id="QBMP01000053">
    <property type="protein sequence ID" value="PZO57319.1"/>
    <property type="molecule type" value="Genomic_DNA"/>
</dbReference>
<proteinExistence type="predicted"/>
<protein>
    <submittedName>
        <fullName evidence="2">Peptidase M28</fullName>
    </submittedName>
</protein>
<reference evidence="2 3" key="2">
    <citation type="submission" date="2018-06" db="EMBL/GenBank/DDBJ databases">
        <title>Metagenomic assembly of (sub)arctic Cyanobacteria and their associated microbiome from non-axenic cultures.</title>
        <authorList>
            <person name="Baurain D."/>
        </authorList>
    </citation>
    <scope>NUCLEOTIDE SEQUENCE [LARGE SCALE GENOMIC DNA]</scope>
    <source>
        <strain evidence="2">ULC027bin1</strain>
    </source>
</reference>
<feature type="domain" description="Peptidase M28" evidence="1">
    <location>
        <begin position="76"/>
        <end position="288"/>
    </location>
</feature>
<dbReference type="AlphaFoldDB" id="A0A2W4XSC5"/>
<evidence type="ECO:0000313" key="2">
    <source>
        <dbReference type="EMBL" id="PZO57319.1"/>
    </source>
</evidence>
<dbReference type="PANTHER" id="PTHR12147:SF26">
    <property type="entry name" value="PEPTIDASE M28 DOMAIN-CONTAINING PROTEIN"/>
    <property type="match status" value="1"/>
</dbReference>
<reference evidence="3" key="1">
    <citation type="submission" date="2018-04" db="EMBL/GenBank/DDBJ databases">
        <authorList>
            <person name="Cornet L."/>
        </authorList>
    </citation>
    <scope>NUCLEOTIDE SEQUENCE [LARGE SCALE GENOMIC DNA]</scope>
</reference>
<dbReference type="PANTHER" id="PTHR12147">
    <property type="entry name" value="METALLOPEPTIDASE M28 FAMILY MEMBER"/>
    <property type="match status" value="1"/>
</dbReference>
<evidence type="ECO:0000259" key="1">
    <source>
        <dbReference type="Pfam" id="PF04389"/>
    </source>
</evidence>
<dbReference type="GO" id="GO:0006508">
    <property type="term" value="P:proteolysis"/>
    <property type="evidence" value="ECO:0007669"/>
    <property type="project" value="InterPro"/>
</dbReference>
<dbReference type="Proteomes" id="UP000249794">
    <property type="component" value="Unassembled WGS sequence"/>
</dbReference>
<dbReference type="GO" id="GO:0008235">
    <property type="term" value="F:metalloexopeptidase activity"/>
    <property type="evidence" value="ECO:0007669"/>
    <property type="project" value="InterPro"/>
</dbReference>
<dbReference type="SUPFAM" id="SSF53187">
    <property type="entry name" value="Zn-dependent exopeptidases"/>
    <property type="match status" value="1"/>
</dbReference>
<dbReference type="Gene3D" id="3.40.630.10">
    <property type="entry name" value="Zn peptidases"/>
    <property type="match status" value="1"/>
</dbReference>
<name>A0A2W4XSC5_9CYAN</name>
<dbReference type="InterPro" id="IPR045175">
    <property type="entry name" value="M28_fam"/>
</dbReference>
<evidence type="ECO:0000313" key="3">
    <source>
        <dbReference type="Proteomes" id="UP000249794"/>
    </source>
</evidence>
<accession>A0A2W4XSC5</accession>
<sequence>MSLLSPLSPPPENLAAIAQQLEGHLRSLTGPRDPYLHSGRYELAQRYICAELSQYGSLTSQQFLVQARKHFNWQITIPGRKPALAPVLIGAHYDTVPGSPGADDNASGVAVLLSLAALLCDPLDRPRRSLHFVAFDLEEYGLVGSQVCAESWRAQQKSLHLMLSLEMLGYFSSAPDSQQYPLPVLSRIYPSTGNFIALIGNAATTLRMMAIKRHMKQVGMPCEWLPVIKQGQQIPRTRDSDHAPFWDAGYPAMMVTDTANLRSPHYHKASDTLETLDIAAMAKITLGLAASLRHM</sequence>